<organism evidence="1 2">
    <name type="scientific">Microcystis flos-aquae TF09</name>
    <dbReference type="NCBI Taxonomy" id="2060473"/>
    <lineage>
        <taxon>Bacteria</taxon>
        <taxon>Bacillati</taxon>
        <taxon>Cyanobacteriota</taxon>
        <taxon>Cyanophyceae</taxon>
        <taxon>Oscillatoriophycideae</taxon>
        <taxon>Chroococcales</taxon>
        <taxon>Microcystaceae</taxon>
        <taxon>Microcystis</taxon>
    </lineage>
</organism>
<sequence length="98" mass="11556">MPGVGAKHSDRKFTVSAICYAQMLRPYRDLMGRLSELYHRDDRLRLLSGVGAKHSDRKSRVSVIDYARMLRPYRDLMGRLSELYHRDNRRRLLVYCLG</sequence>
<evidence type="ECO:0000313" key="2">
    <source>
        <dbReference type="Proteomes" id="UP000256873"/>
    </source>
</evidence>
<protein>
    <submittedName>
        <fullName evidence="1">Uncharacterized protein</fullName>
    </submittedName>
</protein>
<reference evidence="1 2" key="1">
    <citation type="submission" date="2017-10" db="EMBL/GenBank/DDBJ databases">
        <title>A large-scale comparative metagenomic study reveals the eutrophication-driven functional interactions in six Microcystis-epibionts communities.</title>
        <authorList>
            <person name="Li Q."/>
            <person name="Lin F."/>
        </authorList>
    </citation>
    <scope>NUCLEOTIDE SEQUENCE [LARGE SCALE GENOMIC DNA]</scope>
    <source>
        <strain evidence="1">TF09</strain>
    </source>
</reference>
<proteinExistence type="predicted"/>
<accession>A0A3E0L7E9</accession>
<name>A0A3E0L7E9_9CHRO</name>
<gene>
    <name evidence="1" type="ORF">DWQ54_11420</name>
</gene>
<dbReference type="EMBL" id="QQWC01000002">
    <property type="protein sequence ID" value="REJ43421.1"/>
    <property type="molecule type" value="Genomic_DNA"/>
</dbReference>
<evidence type="ECO:0000313" key="1">
    <source>
        <dbReference type="EMBL" id="REJ43421.1"/>
    </source>
</evidence>
<dbReference type="Proteomes" id="UP000256873">
    <property type="component" value="Unassembled WGS sequence"/>
</dbReference>
<comment type="caution">
    <text evidence="1">The sequence shown here is derived from an EMBL/GenBank/DDBJ whole genome shotgun (WGS) entry which is preliminary data.</text>
</comment>
<dbReference type="AlphaFoldDB" id="A0A3E0L7E9"/>